<dbReference type="InterPro" id="IPR036390">
    <property type="entry name" value="WH_DNA-bd_sf"/>
</dbReference>
<dbReference type="InterPro" id="IPR036388">
    <property type="entry name" value="WH-like_DNA-bd_sf"/>
</dbReference>
<dbReference type="RefSeq" id="WP_181833811.1">
    <property type="nucleotide sequence ID" value="NZ_CP025198.1"/>
</dbReference>
<accession>A0A344UR63</accession>
<protein>
    <recommendedName>
        <fullName evidence="5">HTH marR-type domain-containing protein</fullName>
    </recommendedName>
</protein>
<dbReference type="AlphaFoldDB" id="A0A344UR63"/>
<dbReference type="KEGG" id="acij:JS278_00568"/>
<feature type="domain" description="HTH marR-type" evidence="5">
    <location>
        <begin position="37"/>
        <end position="167"/>
    </location>
</feature>
<dbReference type="Gene3D" id="1.10.10.10">
    <property type="entry name" value="Winged helix-like DNA-binding domain superfamily/Winged helix DNA-binding domain"/>
    <property type="match status" value="1"/>
</dbReference>
<dbReference type="InterPro" id="IPR039422">
    <property type="entry name" value="MarR/SlyA-like"/>
</dbReference>
<keyword evidence="2" id="KW-0238">DNA-binding</keyword>
<dbReference type="SUPFAM" id="SSF46785">
    <property type="entry name" value="Winged helix' DNA-binding domain"/>
    <property type="match status" value="1"/>
</dbReference>
<keyword evidence="7" id="KW-1185">Reference proteome</keyword>
<dbReference type="GO" id="GO:0003677">
    <property type="term" value="F:DNA binding"/>
    <property type="evidence" value="ECO:0007669"/>
    <property type="project" value="UniProtKB-KW"/>
</dbReference>
<evidence type="ECO:0000313" key="6">
    <source>
        <dbReference type="EMBL" id="AXE37761.1"/>
    </source>
</evidence>
<dbReference type="PANTHER" id="PTHR33164:SF43">
    <property type="entry name" value="HTH-TYPE TRANSCRIPTIONAL REPRESSOR YETL"/>
    <property type="match status" value="1"/>
</dbReference>
<feature type="compositionally biased region" description="Pro residues" evidence="4">
    <location>
        <begin position="271"/>
        <end position="288"/>
    </location>
</feature>
<keyword evidence="3" id="KW-0804">Transcription</keyword>
<dbReference type="Proteomes" id="UP000251995">
    <property type="component" value="Chromosome"/>
</dbReference>
<dbReference type="GO" id="GO:0006950">
    <property type="term" value="P:response to stress"/>
    <property type="evidence" value="ECO:0007669"/>
    <property type="project" value="TreeGrafter"/>
</dbReference>
<name>A0A344UR63_9ACTN</name>
<sequence length="288" mass="30908">MSEYNENENVEDVDDGEDVEGVDDGESDENDARRLAAERLAYLAVLQFQHRRRGGRGEPWRDPRHGQGRVLALLKLKPEMAQRELTYLMGMSRQSIAELLGKLEKQGLVEREPSPENRRSVIVRLTEKGQAASQEDAPGPPGISGVLECLSDDEVAALADYLGRIIERLEEESGAEMGPRREMIERFWRERSEDPRWRGGPGFGPGFGGFAPGFGPGPGFGPDFGPGPDEPGREGPHGPHGHGPHGPGHHGPGPHGPGHHGPHGPGGPHGGPVPPVPPTPPGPPAGQE</sequence>
<dbReference type="SMART" id="SM00347">
    <property type="entry name" value="HTH_MARR"/>
    <property type="match status" value="1"/>
</dbReference>
<dbReference type="PRINTS" id="PR00598">
    <property type="entry name" value="HTHMARR"/>
</dbReference>
<dbReference type="Pfam" id="PF12802">
    <property type="entry name" value="MarR_2"/>
    <property type="match status" value="1"/>
</dbReference>
<dbReference type="InterPro" id="IPR000835">
    <property type="entry name" value="HTH_MarR-typ"/>
</dbReference>
<gene>
    <name evidence="6" type="ORF">JS278_00568</name>
</gene>
<reference evidence="6 7" key="1">
    <citation type="submission" date="2017-12" db="EMBL/GenBank/DDBJ databases">
        <title>The whole genome sequence of the Acidipropionibacterium virtanenii sp. nov. type strain JS278.</title>
        <authorList>
            <person name="Laine P."/>
            <person name="Deptula P."/>
            <person name="Varmanen P."/>
            <person name="Auvinen P."/>
        </authorList>
    </citation>
    <scope>NUCLEOTIDE SEQUENCE [LARGE SCALE GENOMIC DNA]</scope>
    <source>
        <strain evidence="6 7">JS278</strain>
    </source>
</reference>
<feature type="compositionally biased region" description="Gly residues" evidence="4">
    <location>
        <begin position="199"/>
        <end position="224"/>
    </location>
</feature>
<evidence type="ECO:0000256" key="1">
    <source>
        <dbReference type="ARBA" id="ARBA00023015"/>
    </source>
</evidence>
<dbReference type="GO" id="GO:0003700">
    <property type="term" value="F:DNA-binding transcription factor activity"/>
    <property type="evidence" value="ECO:0007669"/>
    <property type="project" value="InterPro"/>
</dbReference>
<dbReference type="EMBL" id="CP025198">
    <property type="protein sequence ID" value="AXE37761.1"/>
    <property type="molecule type" value="Genomic_DNA"/>
</dbReference>
<feature type="compositionally biased region" description="Acidic residues" evidence="4">
    <location>
        <begin position="1"/>
        <end position="29"/>
    </location>
</feature>
<dbReference type="PANTHER" id="PTHR33164">
    <property type="entry name" value="TRANSCRIPTIONAL REGULATOR, MARR FAMILY"/>
    <property type="match status" value="1"/>
</dbReference>
<keyword evidence="1" id="KW-0805">Transcription regulation</keyword>
<dbReference type="PROSITE" id="PS01117">
    <property type="entry name" value="HTH_MARR_1"/>
    <property type="match status" value="1"/>
</dbReference>
<feature type="region of interest" description="Disordered" evidence="4">
    <location>
        <begin position="1"/>
        <end position="33"/>
    </location>
</feature>
<feature type="compositionally biased region" description="Gly residues" evidence="4">
    <location>
        <begin position="244"/>
        <end position="253"/>
    </location>
</feature>
<evidence type="ECO:0000259" key="5">
    <source>
        <dbReference type="PROSITE" id="PS50995"/>
    </source>
</evidence>
<feature type="region of interest" description="Disordered" evidence="4">
    <location>
        <begin position="193"/>
        <end position="288"/>
    </location>
</feature>
<evidence type="ECO:0000313" key="7">
    <source>
        <dbReference type="Proteomes" id="UP000251995"/>
    </source>
</evidence>
<evidence type="ECO:0000256" key="3">
    <source>
        <dbReference type="ARBA" id="ARBA00023163"/>
    </source>
</evidence>
<dbReference type="InterPro" id="IPR023187">
    <property type="entry name" value="Tscrpt_reg_MarR-type_CS"/>
</dbReference>
<evidence type="ECO:0000256" key="2">
    <source>
        <dbReference type="ARBA" id="ARBA00023125"/>
    </source>
</evidence>
<proteinExistence type="predicted"/>
<evidence type="ECO:0000256" key="4">
    <source>
        <dbReference type="SAM" id="MobiDB-lite"/>
    </source>
</evidence>
<dbReference type="PROSITE" id="PS50995">
    <property type="entry name" value="HTH_MARR_2"/>
    <property type="match status" value="1"/>
</dbReference>
<organism evidence="6 7">
    <name type="scientific">Acidipropionibacterium virtanenii</name>
    <dbReference type="NCBI Taxonomy" id="2057246"/>
    <lineage>
        <taxon>Bacteria</taxon>
        <taxon>Bacillati</taxon>
        <taxon>Actinomycetota</taxon>
        <taxon>Actinomycetes</taxon>
        <taxon>Propionibacteriales</taxon>
        <taxon>Propionibacteriaceae</taxon>
        <taxon>Acidipropionibacterium</taxon>
    </lineage>
</organism>